<name>A0A315Z4I6_SEDFL</name>
<protein>
    <submittedName>
        <fullName evidence="9">Alpha-N-arabinofuranosidase</fullName>
    </submittedName>
</protein>
<dbReference type="InterPro" id="IPR051795">
    <property type="entry name" value="Glycosyl_Hydrlase_43"/>
</dbReference>
<keyword evidence="10" id="KW-1185">Reference proteome</keyword>
<dbReference type="Gene3D" id="2.115.10.20">
    <property type="entry name" value="Glycosyl hydrolase domain, family 43"/>
    <property type="match status" value="1"/>
</dbReference>
<sequence>MKKIFLLFTFLIASLGSLVAQPETFKNPILPGFHPDPSICRVGEDYYLATSSFEWFPGVPIYHSKDLVNWELIGHALDRPEQLPKLINTKTSRGIYAPTLRYHEGTFYMITTCVQCDGNFYVTATDPAGPWSDPVWLPDAKGIDPSIFWDEDGRSWYTGAGRVQSLAGPWEKQNGIWLQEIDLKAGKMIGPKVQLTHGHGSMAHYTEGPHLYKIDGRYMLMVAEGGTGFPHAITVFESEDIKGPYIPSQINPVLTHRHLGSDYPITTIGHGDLVQTQNGDWWAVMLGKRQLSAGYLLARETFLTPVNFENGFPVFNQGHGKVLAEDKRPNLPWTPFTKLPAKDDFESSKLRLEYNFLRTPQSQWYQLNEGQLQVELRAEKLTDEQCNPSMIVKRLESEEFTASTKLSFKTKKLNEASGLTVFRNAQYHYTLAKKNKEIVLSRIEKGVANIVKKVSYKENDVVFSVKCDKDKFIFSYGKTENDLQQIGEPQESRIVGDNVTGGFNGPYVGMFASSYGEKSKAKASFDWFYYKDKVDHVLEN</sequence>
<feature type="chain" id="PRO_5016293367" evidence="7">
    <location>
        <begin position="21"/>
        <end position="540"/>
    </location>
</feature>
<dbReference type="PANTHER" id="PTHR42812">
    <property type="entry name" value="BETA-XYLOSIDASE"/>
    <property type="match status" value="1"/>
</dbReference>
<dbReference type="InterPro" id="IPR013320">
    <property type="entry name" value="ConA-like_dom_sf"/>
</dbReference>
<feature type="site" description="Important for catalytic activity, responsible for pKa modulation of the active site Glu and correct orientation of both the proton donor and substrate" evidence="5">
    <location>
        <position position="144"/>
    </location>
</feature>
<evidence type="ECO:0000313" key="9">
    <source>
        <dbReference type="EMBL" id="PWJ37994.1"/>
    </source>
</evidence>
<feature type="signal peptide" evidence="7">
    <location>
        <begin position="1"/>
        <end position="20"/>
    </location>
</feature>
<evidence type="ECO:0000256" key="4">
    <source>
        <dbReference type="PIRSR" id="PIRSR606710-1"/>
    </source>
</evidence>
<evidence type="ECO:0000256" key="5">
    <source>
        <dbReference type="PIRSR" id="PIRSR606710-2"/>
    </source>
</evidence>
<dbReference type="GO" id="GO:0004553">
    <property type="term" value="F:hydrolase activity, hydrolyzing O-glycosyl compounds"/>
    <property type="evidence" value="ECO:0007669"/>
    <property type="project" value="InterPro"/>
</dbReference>
<dbReference type="Gene3D" id="2.60.120.200">
    <property type="match status" value="1"/>
</dbReference>
<dbReference type="InterPro" id="IPR023296">
    <property type="entry name" value="Glyco_hydro_beta-prop_sf"/>
</dbReference>
<keyword evidence="2 6" id="KW-0378">Hydrolase</keyword>
<organism evidence="9 10">
    <name type="scientific">Sediminitomix flava</name>
    <dbReference type="NCBI Taxonomy" id="379075"/>
    <lineage>
        <taxon>Bacteria</taxon>
        <taxon>Pseudomonadati</taxon>
        <taxon>Bacteroidota</taxon>
        <taxon>Cytophagia</taxon>
        <taxon>Cytophagales</taxon>
        <taxon>Flammeovirgaceae</taxon>
        <taxon>Sediminitomix</taxon>
    </lineage>
</organism>
<dbReference type="PANTHER" id="PTHR42812:SF12">
    <property type="entry name" value="BETA-XYLOSIDASE-RELATED"/>
    <property type="match status" value="1"/>
</dbReference>
<feature type="active site" description="Proton acceptor" evidence="4">
    <location>
        <position position="36"/>
    </location>
</feature>
<dbReference type="InterPro" id="IPR006710">
    <property type="entry name" value="Glyco_hydro_43"/>
</dbReference>
<feature type="domain" description="Beta-xylosidase C-terminal Concanavalin A-like" evidence="8">
    <location>
        <begin position="342"/>
        <end position="531"/>
    </location>
</feature>
<keyword evidence="3 6" id="KW-0326">Glycosidase</keyword>
<comment type="caution">
    <text evidence="9">The sequence shown here is derived from an EMBL/GenBank/DDBJ whole genome shotgun (WGS) entry which is preliminary data.</text>
</comment>
<dbReference type="SUPFAM" id="SSF49899">
    <property type="entry name" value="Concanavalin A-like lectins/glucanases"/>
    <property type="match status" value="1"/>
</dbReference>
<evidence type="ECO:0000256" key="7">
    <source>
        <dbReference type="SAM" id="SignalP"/>
    </source>
</evidence>
<dbReference type="Pfam" id="PF17851">
    <property type="entry name" value="GH43_C2"/>
    <property type="match status" value="1"/>
</dbReference>
<evidence type="ECO:0000256" key="6">
    <source>
        <dbReference type="RuleBase" id="RU361187"/>
    </source>
</evidence>
<evidence type="ECO:0000259" key="8">
    <source>
        <dbReference type="Pfam" id="PF17851"/>
    </source>
</evidence>
<gene>
    <name evidence="9" type="ORF">BC781_108129</name>
</gene>
<proteinExistence type="inferred from homology"/>
<evidence type="ECO:0000256" key="2">
    <source>
        <dbReference type="ARBA" id="ARBA00022801"/>
    </source>
</evidence>
<evidence type="ECO:0000313" key="10">
    <source>
        <dbReference type="Proteomes" id="UP000245535"/>
    </source>
</evidence>
<comment type="similarity">
    <text evidence="1 6">Belongs to the glycosyl hydrolase 43 family.</text>
</comment>
<dbReference type="RefSeq" id="WP_109622209.1">
    <property type="nucleotide sequence ID" value="NZ_QGDO01000008.1"/>
</dbReference>
<dbReference type="EMBL" id="QGDO01000008">
    <property type="protein sequence ID" value="PWJ37994.1"/>
    <property type="molecule type" value="Genomic_DNA"/>
</dbReference>
<dbReference type="InterPro" id="IPR041542">
    <property type="entry name" value="GH43_C2"/>
</dbReference>
<dbReference type="GO" id="GO:0005975">
    <property type="term" value="P:carbohydrate metabolic process"/>
    <property type="evidence" value="ECO:0007669"/>
    <property type="project" value="InterPro"/>
</dbReference>
<dbReference type="CDD" id="cd18617">
    <property type="entry name" value="GH43_XynB-like"/>
    <property type="match status" value="1"/>
</dbReference>
<evidence type="ECO:0000256" key="1">
    <source>
        <dbReference type="ARBA" id="ARBA00009865"/>
    </source>
</evidence>
<reference evidence="9 10" key="1">
    <citation type="submission" date="2018-03" db="EMBL/GenBank/DDBJ databases">
        <title>Genomic Encyclopedia of Archaeal and Bacterial Type Strains, Phase II (KMG-II): from individual species to whole genera.</title>
        <authorList>
            <person name="Goeker M."/>
        </authorList>
    </citation>
    <scope>NUCLEOTIDE SEQUENCE [LARGE SCALE GENOMIC DNA]</scope>
    <source>
        <strain evidence="9 10">DSM 28229</strain>
    </source>
</reference>
<dbReference type="OrthoDB" id="9801455at2"/>
<accession>A0A315Z4I6</accession>
<keyword evidence="7" id="KW-0732">Signal</keyword>
<dbReference type="SUPFAM" id="SSF75005">
    <property type="entry name" value="Arabinanase/levansucrase/invertase"/>
    <property type="match status" value="1"/>
</dbReference>
<dbReference type="AlphaFoldDB" id="A0A315Z4I6"/>
<dbReference type="Proteomes" id="UP000245535">
    <property type="component" value="Unassembled WGS sequence"/>
</dbReference>
<dbReference type="Pfam" id="PF04616">
    <property type="entry name" value="Glyco_hydro_43"/>
    <property type="match status" value="1"/>
</dbReference>
<evidence type="ECO:0000256" key="3">
    <source>
        <dbReference type="ARBA" id="ARBA00023295"/>
    </source>
</evidence>
<feature type="active site" description="Proton donor" evidence="4">
    <location>
        <position position="207"/>
    </location>
</feature>